<name>A0A9Q3GV33_9BASI</name>
<organism evidence="3 4">
    <name type="scientific">Austropuccinia psidii MF-1</name>
    <dbReference type="NCBI Taxonomy" id="1389203"/>
    <lineage>
        <taxon>Eukaryota</taxon>
        <taxon>Fungi</taxon>
        <taxon>Dikarya</taxon>
        <taxon>Basidiomycota</taxon>
        <taxon>Pucciniomycotina</taxon>
        <taxon>Pucciniomycetes</taxon>
        <taxon>Pucciniales</taxon>
        <taxon>Sphaerophragmiaceae</taxon>
        <taxon>Austropuccinia</taxon>
    </lineage>
</organism>
<feature type="region of interest" description="Disordered" evidence="1">
    <location>
        <begin position="471"/>
        <end position="551"/>
    </location>
</feature>
<dbReference type="InterPro" id="IPR000270">
    <property type="entry name" value="PB1_dom"/>
</dbReference>
<feature type="compositionally biased region" description="Basic residues" evidence="1">
    <location>
        <begin position="534"/>
        <end position="551"/>
    </location>
</feature>
<comment type="caution">
    <text evidence="3">The sequence shown here is derived from an EMBL/GenBank/DDBJ whole genome shotgun (WGS) entry which is preliminary data.</text>
</comment>
<dbReference type="EMBL" id="AVOT02006212">
    <property type="protein sequence ID" value="MBW0481016.1"/>
    <property type="molecule type" value="Genomic_DNA"/>
</dbReference>
<reference evidence="3" key="1">
    <citation type="submission" date="2021-03" db="EMBL/GenBank/DDBJ databases">
        <title>Draft genome sequence of rust myrtle Austropuccinia psidii MF-1, a brazilian biotype.</title>
        <authorList>
            <person name="Quecine M.C."/>
            <person name="Pachon D.M.R."/>
            <person name="Bonatelli M.L."/>
            <person name="Correr F.H."/>
            <person name="Franceschini L.M."/>
            <person name="Leite T.F."/>
            <person name="Margarido G.R.A."/>
            <person name="Almeida C.A."/>
            <person name="Ferrarezi J.A."/>
            <person name="Labate C.A."/>
        </authorList>
    </citation>
    <scope>NUCLEOTIDE SEQUENCE</scope>
    <source>
        <strain evidence="3">MF-1</strain>
    </source>
</reference>
<dbReference type="Proteomes" id="UP000765509">
    <property type="component" value="Unassembled WGS sequence"/>
</dbReference>
<dbReference type="Pfam" id="PF00564">
    <property type="entry name" value="PB1"/>
    <property type="match status" value="1"/>
</dbReference>
<evidence type="ECO:0000313" key="4">
    <source>
        <dbReference type="Proteomes" id="UP000765509"/>
    </source>
</evidence>
<feature type="domain" description="PB1" evidence="2">
    <location>
        <begin position="9"/>
        <end position="94"/>
    </location>
</feature>
<dbReference type="CDD" id="cd05992">
    <property type="entry name" value="PB1"/>
    <property type="match status" value="1"/>
</dbReference>
<evidence type="ECO:0000259" key="2">
    <source>
        <dbReference type="PROSITE" id="PS51745"/>
    </source>
</evidence>
<dbReference type="SUPFAM" id="SSF54277">
    <property type="entry name" value="CAD &amp; PB1 domains"/>
    <property type="match status" value="1"/>
</dbReference>
<gene>
    <name evidence="3" type="ORF">O181_020731</name>
</gene>
<dbReference type="Gene3D" id="3.10.20.90">
    <property type="entry name" value="Phosphatidylinositol 3-kinase Catalytic Subunit, Chain A, domain 1"/>
    <property type="match status" value="1"/>
</dbReference>
<keyword evidence="4" id="KW-1185">Reference proteome</keyword>
<dbReference type="OrthoDB" id="2498190at2759"/>
<sequence length="551" mass="59675">MSKSSMAQELSIKIKYHDLIRKIKVAHQPIPFWSELSSSIRARFMIGDQHLVGLRYTDPEGDLITVSSQVELDELWGEIEASASFTQKDGVHCKVVVVDLVILKLASAPAPLPLRDFHSTGSSSPPFIQDNLNTRSSGRHSILSQKSPVNVPASPDVALKFHAAPDPPEEVLVEDAPLPAPKTFSPFGLQAFPPMVSVVAQALAPQLQHTLGGCVQQVSDVASQLNNTCRLVADCLQKVSIEPSHQSNPHSSAFVKTPQHISSPIHTTPLVDQSVNPVISPNMAFDHDAPHRAPPPAHLVDLTEPQKPEAIRPQFMMPPASSGPSSQFGARLRPQNLFNDHLFTPAAAPVPELGASKTLLPNNHDGFVSPCLSPAPSVVPGGLGRTACSSFQSSYHSPPISEGTGNRYGWASSPIAYKAVKETAPKPTFGSSKSCRSQLKGDWCIWPPAGYGSIVDPHPLYSSASRASPITPSIAGSEKAPSLVESEGFPASKPTSGKEPCKAKYSWWNDTPDKNELPDKLNNHELKWDSRGFHGSRRQHRHRNHCHQRKG</sequence>
<protein>
    <recommendedName>
        <fullName evidence="2">PB1 domain-containing protein</fullName>
    </recommendedName>
</protein>
<dbReference type="PROSITE" id="PS51745">
    <property type="entry name" value="PB1"/>
    <property type="match status" value="1"/>
</dbReference>
<dbReference type="AlphaFoldDB" id="A0A9Q3GV33"/>
<evidence type="ECO:0000313" key="3">
    <source>
        <dbReference type="EMBL" id="MBW0481016.1"/>
    </source>
</evidence>
<dbReference type="InterPro" id="IPR053793">
    <property type="entry name" value="PB1-like"/>
</dbReference>
<feature type="compositionally biased region" description="Basic and acidic residues" evidence="1">
    <location>
        <begin position="511"/>
        <end position="532"/>
    </location>
</feature>
<accession>A0A9Q3GV33</accession>
<proteinExistence type="predicted"/>
<evidence type="ECO:0000256" key="1">
    <source>
        <dbReference type="SAM" id="MobiDB-lite"/>
    </source>
</evidence>